<dbReference type="AlphaFoldDB" id="A0A7I9VGQ6"/>
<dbReference type="GO" id="GO:0016020">
    <property type="term" value="C:membrane"/>
    <property type="evidence" value="ECO:0007669"/>
    <property type="project" value="InterPro"/>
</dbReference>
<organism evidence="6 7">
    <name type="scientific">Anaeromyxobacter diazotrophicus</name>
    <dbReference type="NCBI Taxonomy" id="2590199"/>
    <lineage>
        <taxon>Bacteria</taxon>
        <taxon>Pseudomonadati</taxon>
        <taxon>Myxococcota</taxon>
        <taxon>Myxococcia</taxon>
        <taxon>Myxococcales</taxon>
        <taxon>Cystobacterineae</taxon>
        <taxon>Anaeromyxobacteraceae</taxon>
        <taxon>Anaeromyxobacter</taxon>
    </lineage>
</organism>
<protein>
    <recommendedName>
        <fullName evidence="8">Flagellar biosynthesis protein FliO</fullName>
    </recommendedName>
</protein>
<evidence type="ECO:0000256" key="3">
    <source>
        <dbReference type="ARBA" id="ARBA00022692"/>
    </source>
</evidence>
<evidence type="ECO:0008006" key="8">
    <source>
        <dbReference type="Google" id="ProtNLM"/>
    </source>
</evidence>
<keyword evidence="2" id="KW-1003">Cell membrane</keyword>
<proteinExistence type="predicted"/>
<evidence type="ECO:0000313" key="6">
    <source>
        <dbReference type="EMBL" id="GEJ55574.1"/>
    </source>
</evidence>
<keyword evidence="3" id="KW-0812">Transmembrane</keyword>
<dbReference type="RefSeq" id="WP_176062365.1">
    <property type="nucleotide sequence ID" value="NZ_BJTG01000001.1"/>
</dbReference>
<dbReference type="GO" id="GO:0044781">
    <property type="term" value="P:bacterial-type flagellum organization"/>
    <property type="evidence" value="ECO:0007669"/>
    <property type="project" value="InterPro"/>
</dbReference>
<keyword evidence="7" id="KW-1185">Reference proteome</keyword>
<keyword evidence="4" id="KW-1133">Transmembrane helix</keyword>
<evidence type="ECO:0000256" key="1">
    <source>
        <dbReference type="ARBA" id="ARBA00004236"/>
    </source>
</evidence>
<comment type="caution">
    <text evidence="6">The sequence shown here is derived from an EMBL/GenBank/DDBJ whole genome shotgun (WGS) entry which is preliminary data.</text>
</comment>
<name>A0A7I9VGQ6_9BACT</name>
<accession>A0A7I9VGQ6</accession>
<dbReference type="Proteomes" id="UP000503640">
    <property type="component" value="Unassembled WGS sequence"/>
</dbReference>
<keyword evidence="5" id="KW-0472">Membrane</keyword>
<dbReference type="EMBL" id="BJTG01000001">
    <property type="protein sequence ID" value="GEJ55574.1"/>
    <property type="molecule type" value="Genomic_DNA"/>
</dbReference>
<gene>
    <name evidence="6" type="ORF">AMYX_03150</name>
</gene>
<sequence length="118" mass="11343">MRPWSLPAAAGPRALAVAGGGALALLAAAAAGELGRGAALATGLCGLAIALLAWRGAGQPAGAAPELRVAERHALGRDAGVALLATGERRLVVGYGAAGVTLVAELPPARPAGPGDRT</sequence>
<dbReference type="InterPro" id="IPR022781">
    <property type="entry name" value="Flagellar_biosynth_FliO"/>
</dbReference>
<evidence type="ECO:0000256" key="4">
    <source>
        <dbReference type="ARBA" id="ARBA00022989"/>
    </source>
</evidence>
<evidence type="ECO:0000256" key="5">
    <source>
        <dbReference type="ARBA" id="ARBA00023136"/>
    </source>
</evidence>
<dbReference type="Pfam" id="PF04347">
    <property type="entry name" value="FliO"/>
    <property type="match status" value="1"/>
</dbReference>
<comment type="subcellular location">
    <subcellularLocation>
        <location evidence="1">Cell membrane</location>
    </subcellularLocation>
</comment>
<evidence type="ECO:0000313" key="7">
    <source>
        <dbReference type="Proteomes" id="UP000503640"/>
    </source>
</evidence>
<reference evidence="7" key="1">
    <citation type="journal article" date="2020" name="Appl. Environ. Microbiol.">
        <title>Diazotrophic Anaeromyxobacter Isolates from Soils.</title>
        <authorList>
            <person name="Masuda Y."/>
            <person name="Yamanaka H."/>
            <person name="Xu Z.X."/>
            <person name="Shiratori Y."/>
            <person name="Aono T."/>
            <person name="Amachi S."/>
            <person name="Senoo K."/>
            <person name="Itoh H."/>
        </authorList>
    </citation>
    <scope>NUCLEOTIDE SEQUENCE [LARGE SCALE GENOMIC DNA]</scope>
    <source>
        <strain evidence="7">R267</strain>
    </source>
</reference>
<evidence type="ECO:0000256" key="2">
    <source>
        <dbReference type="ARBA" id="ARBA00022475"/>
    </source>
</evidence>